<sequence>MSAFKEKAIKKLLKFFRRDDRKLEHLKKDIDIVRPESWRRVDLSLRCGLSTDEAIERLHMYGPNKLTPPYTTPTWIKLLRNLFGMLQCSLEFV</sequence>
<dbReference type="Proteomes" id="UP000053660">
    <property type="component" value="Unassembled WGS sequence"/>
</dbReference>
<proteinExistence type="predicted"/>
<dbReference type="AlphaFoldDB" id="A0A0B1SJ60"/>
<dbReference type="SUPFAM" id="SSF81665">
    <property type="entry name" value="Calcium ATPase, transmembrane domain M"/>
    <property type="match status" value="1"/>
</dbReference>
<evidence type="ECO:0000259" key="1">
    <source>
        <dbReference type="Pfam" id="PF00690"/>
    </source>
</evidence>
<evidence type="ECO:0000313" key="2">
    <source>
        <dbReference type="EMBL" id="KHJ83547.1"/>
    </source>
</evidence>
<accession>A0A0B1SJ60</accession>
<keyword evidence="3" id="KW-1185">Reference proteome</keyword>
<dbReference type="InterPro" id="IPR023298">
    <property type="entry name" value="ATPase_P-typ_TM_dom_sf"/>
</dbReference>
<dbReference type="EMBL" id="KN572935">
    <property type="protein sequence ID" value="KHJ83547.1"/>
    <property type="molecule type" value="Genomic_DNA"/>
</dbReference>
<dbReference type="Pfam" id="PF00690">
    <property type="entry name" value="Cation_ATPase_N"/>
    <property type="match status" value="1"/>
</dbReference>
<gene>
    <name evidence="2" type="ORF">OESDEN_16753</name>
</gene>
<reference evidence="2 3" key="1">
    <citation type="submission" date="2014-03" db="EMBL/GenBank/DDBJ databases">
        <title>Draft genome of the hookworm Oesophagostomum dentatum.</title>
        <authorList>
            <person name="Mitreva M."/>
        </authorList>
    </citation>
    <scope>NUCLEOTIDE SEQUENCE [LARGE SCALE GENOMIC DNA]</scope>
    <source>
        <strain evidence="2 3">OD-Hann</strain>
    </source>
</reference>
<dbReference type="InterPro" id="IPR004014">
    <property type="entry name" value="ATPase_P-typ_cation-transptr_N"/>
</dbReference>
<name>A0A0B1SJ60_OESDE</name>
<protein>
    <submittedName>
        <fullName evidence="2">Cation transporter/ATPase</fullName>
    </submittedName>
</protein>
<dbReference type="OrthoDB" id="6370964at2759"/>
<organism evidence="2 3">
    <name type="scientific">Oesophagostomum dentatum</name>
    <name type="common">Nodular worm</name>
    <dbReference type="NCBI Taxonomy" id="61180"/>
    <lineage>
        <taxon>Eukaryota</taxon>
        <taxon>Metazoa</taxon>
        <taxon>Ecdysozoa</taxon>
        <taxon>Nematoda</taxon>
        <taxon>Chromadorea</taxon>
        <taxon>Rhabditida</taxon>
        <taxon>Rhabditina</taxon>
        <taxon>Rhabditomorpha</taxon>
        <taxon>Strongyloidea</taxon>
        <taxon>Strongylidae</taxon>
        <taxon>Oesophagostomum</taxon>
    </lineage>
</organism>
<evidence type="ECO:0000313" key="3">
    <source>
        <dbReference type="Proteomes" id="UP000053660"/>
    </source>
</evidence>
<feature type="domain" description="Cation-transporting P-type ATPase N-terminal" evidence="1">
    <location>
        <begin position="44"/>
        <end position="86"/>
    </location>
</feature>